<evidence type="ECO:0008006" key="4">
    <source>
        <dbReference type="Google" id="ProtNLM"/>
    </source>
</evidence>
<gene>
    <name evidence="2" type="ORF">BDP81DRAFT_123747</name>
</gene>
<organism evidence="2 3">
    <name type="scientific">Colletotrichum phormii</name>
    <dbReference type="NCBI Taxonomy" id="359342"/>
    <lineage>
        <taxon>Eukaryota</taxon>
        <taxon>Fungi</taxon>
        <taxon>Dikarya</taxon>
        <taxon>Ascomycota</taxon>
        <taxon>Pezizomycotina</taxon>
        <taxon>Sordariomycetes</taxon>
        <taxon>Hypocreomycetidae</taxon>
        <taxon>Glomerellales</taxon>
        <taxon>Glomerellaceae</taxon>
        <taxon>Colletotrichum</taxon>
        <taxon>Colletotrichum acutatum species complex</taxon>
    </lineage>
</organism>
<evidence type="ECO:0000313" key="2">
    <source>
        <dbReference type="EMBL" id="KAK1640861.1"/>
    </source>
</evidence>
<feature type="chain" id="PRO_5042534208" description="Secreted protein" evidence="1">
    <location>
        <begin position="21"/>
        <end position="126"/>
    </location>
</feature>
<proteinExistence type="predicted"/>
<dbReference type="Proteomes" id="UP001243989">
    <property type="component" value="Unassembled WGS sequence"/>
</dbReference>
<protein>
    <recommendedName>
        <fullName evidence="4">Secreted protein</fullName>
    </recommendedName>
</protein>
<name>A0AAI9ZZ30_9PEZI</name>
<keyword evidence="3" id="KW-1185">Reference proteome</keyword>
<comment type="caution">
    <text evidence="2">The sequence shown here is derived from an EMBL/GenBank/DDBJ whole genome shotgun (WGS) entry which is preliminary data.</text>
</comment>
<reference evidence="2" key="1">
    <citation type="submission" date="2021-06" db="EMBL/GenBank/DDBJ databases">
        <title>Comparative genomics, transcriptomics and evolutionary studies reveal genomic signatures of adaptation to plant cell wall in hemibiotrophic fungi.</title>
        <authorList>
            <consortium name="DOE Joint Genome Institute"/>
            <person name="Baroncelli R."/>
            <person name="Diaz J.F."/>
            <person name="Benocci T."/>
            <person name="Peng M."/>
            <person name="Battaglia E."/>
            <person name="Haridas S."/>
            <person name="Andreopoulos W."/>
            <person name="Labutti K."/>
            <person name="Pangilinan J."/>
            <person name="Floch G.L."/>
            <person name="Makela M.R."/>
            <person name="Henrissat B."/>
            <person name="Grigoriev I.V."/>
            <person name="Crouch J.A."/>
            <person name="De Vries R.P."/>
            <person name="Sukno S.A."/>
            <person name="Thon M.R."/>
        </authorList>
    </citation>
    <scope>NUCLEOTIDE SEQUENCE</scope>
    <source>
        <strain evidence="2">CBS 102054</strain>
    </source>
</reference>
<feature type="signal peptide" evidence="1">
    <location>
        <begin position="1"/>
        <end position="20"/>
    </location>
</feature>
<accession>A0AAI9ZZ30</accession>
<dbReference type="RefSeq" id="XP_060449468.1">
    <property type="nucleotide sequence ID" value="XM_060581638.1"/>
</dbReference>
<dbReference type="EMBL" id="JAHMHQ010000003">
    <property type="protein sequence ID" value="KAK1640861.1"/>
    <property type="molecule type" value="Genomic_DNA"/>
</dbReference>
<dbReference type="GeneID" id="85466500"/>
<evidence type="ECO:0000313" key="3">
    <source>
        <dbReference type="Proteomes" id="UP001243989"/>
    </source>
</evidence>
<sequence length="126" mass="14512">MQFRQLVLIFKLTVLQQSFSALSQAPASVKIDIRPPEGMARLEGRFLLLQRPTVLPESRLLCLNRRRIWRLQAISVTVFRMTPRKHQSDTSDFLDTLKTSIGTVCLIVCPPYKLMTCYDRRLTCAS</sequence>
<dbReference type="AlphaFoldDB" id="A0AAI9ZZ30"/>
<keyword evidence="1" id="KW-0732">Signal</keyword>
<evidence type="ECO:0000256" key="1">
    <source>
        <dbReference type="SAM" id="SignalP"/>
    </source>
</evidence>